<protein>
    <recommendedName>
        <fullName evidence="1">Calcineurin-like phosphoesterase domain-containing protein</fullName>
    </recommendedName>
</protein>
<dbReference type="EMBL" id="CP058935">
    <property type="protein sequence ID" value="QLI70797.1"/>
    <property type="molecule type" value="Genomic_DNA"/>
</dbReference>
<dbReference type="Pfam" id="PF00149">
    <property type="entry name" value="Metallophos"/>
    <property type="match status" value="1"/>
</dbReference>
<dbReference type="InterPro" id="IPR004843">
    <property type="entry name" value="Calcineurin-like_PHP"/>
</dbReference>
<keyword evidence="3" id="KW-1185">Reference proteome</keyword>
<evidence type="ECO:0000313" key="3">
    <source>
        <dbReference type="Proteomes" id="UP000510686"/>
    </source>
</evidence>
<dbReference type="Gene3D" id="3.60.21.10">
    <property type="match status" value="1"/>
</dbReference>
<dbReference type="GeneID" id="26247919"/>
<proteinExistence type="predicted"/>
<dbReference type="RefSeq" id="XP_014539278.1">
    <property type="nucleotide sequence ID" value="XM_014683792.1"/>
</dbReference>
<evidence type="ECO:0000313" key="2">
    <source>
        <dbReference type="EMBL" id="QLI70797.1"/>
    </source>
</evidence>
<evidence type="ECO:0000259" key="1">
    <source>
        <dbReference type="Pfam" id="PF00149"/>
    </source>
</evidence>
<gene>
    <name evidence="2" type="ORF">G6M90_00g080250</name>
</gene>
<organism evidence="2 3">
    <name type="scientific">Metarhizium brunneum</name>
    <dbReference type="NCBI Taxonomy" id="500148"/>
    <lineage>
        <taxon>Eukaryota</taxon>
        <taxon>Fungi</taxon>
        <taxon>Dikarya</taxon>
        <taxon>Ascomycota</taxon>
        <taxon>Pezizomycotina</taxon>
        <taxon>Sordariomycetes</taxon>
        <taxon>Hypocreomycetidae</taxon>
        <taxon>Hypocreales</taxon>
        <taxon>Clavicipitaceae</taxon>
        <taxon>Metarhizium</taxon>
    </lineage>
</organism>
<accession>A0A7D5UZQ5</accession>
<dbReference type="PANTHER" id="PTHR37844">
    <property type="entry name" value="SER/THR PROTEIN PHOSPHATASE SUPERFAMILY (AFU_ORTHOLOGUE AFUA_1G14840)"/>
    <property type="match status" value="1"/>
</dbReference>
<dbReference type="KEGG" id="mbrn:26247919"/>
<dbReference type="Proteomes" id="UP000510686">
    <property type="component" value="Chromosome 4"/>
</dbReference>
<name>A0A7D5UZQ5_9HYPO</name>
<feature type="domain" description="Calcineurin-like phosphoesterase" evidence="1">
    <location>
        <begin position="18"/>
        <end position="239"/>
    </location>
</feature>
<dbReference type="InterPro" id="IPR029052">
    <property type="entry name" value="Metallo-depent_PP-like"/>
</dbReference>
<dbReference type="PANTHER" id="PTHR37844:SF2">
    <property type="entry name" value="SER_THR PROTEIN PHOSPHATASE SUPERFAMILY (AFU_ORTHOLOGUE AFUA_1G14840)"/>
    <property type="match status" value="1"/>
</dbReference>
<reference evidence="2 3" key="1">
    <citation type="submission" date="2020-07" db="EMBL/GenBank/DDBJ databases">
        <title>Telomere length de novo assembly of all 7 chromosomes of the fungus, Metarhizium brunneum, using a novel assembly pipeline.</title>
        <authorList>
            <person name="Saud z."/>
            <person name="Kortsinoglou A."/>
            <person name="Kouvelis V.N."/>
            <person name="Butt T.M."/>
        </authorList>
    </citation>
    <scope>NUCLEOTIDE SEQUENCE [LARGE SCALE GENOMIC DNA]</scope>
    <source>
        <strain evidence="2 3">4556</strain>
    </source>
</reference>
<dbReference type="AlphaFoldDB" id="A0A7D5UZQ5"/>
<dbReference type="GO" id="GO:0016787">
    <property type="term" value="F:hydrolase activity"/>
    <property type="evidence" value="ECO:0007669"/>
    <property type="project" value="InterPro"/>
</dbReference>
<sequence>MRQSTQTAPSSSVMAVQIISDIHLESPMTYDLFDITPTAPYLALLGDSGYIEAHNTDCLAFLARQLKQFKAVLFVPGNHEAYRSNWDDTIQLLRIFEKETRDDASLGEFILLDRAAYRLPGTNVVVLGCSLFSHIFPDKHLAVGMGINDFYQTTDWTTDTHNDMHQRDVAWLNRQVADLDRSNVRIIILSHWSPSLDPRAMDPKHAGSSIASAFATDMSEQPCFKSSKVKAWAFGHTHYNCDFSLDRGNGVEPLRLITNQRGYYFDQAAGFDPEKVVSV</sequence>
<dbReference type="OrthoDB" id="550558at2759"/>
<dbReference type="SUPFAM" id="SSF56300">
    <property type="entry name" value="Metallo-dependent phosphatases"/>
    <property type="match status" value="1"/>
</dbReference>